<gene>
    <name evidence="1" type="ORF">NDI54_20970</name>
</gene>
<accession>A0AAE4JKZ2</accession>
<dbReference type="AlphaFoldDB" id="A0AAE4JKZ2"/>
<dbReference type="RefSeq" id="WP_310898281.1">
    <property type="nucleotide sequence ID" value="NZ_JAMQOM010000026.1"/>
</dbReference>
<evidence type="ECO:0000313" key="2">
    <source>
        <dbReference type="Proteomes" id="UP001253439"/>
    </source>
</evidence>
<organism evidence="1 2">
    <name type="scientific">Haloarcula terrestris</name>
    <dbReference type="NCBI Taxonomy" id="2950533"/>
    <lineage>
        <taxon>Archaea</taxon>
        <taxon>Methanobacteriati</taxon>
        <taxon>Methanobacteriota</taxon>
        <taxon>Stenosarchaea group</taxon>
        <taxon>Halobacteria</taxon>
        <taxon>Halobacteriales</taxon>
        <taxon>Haloarculaceae</taxon>
        <taxon>Haloarcula</taxon>
    </lineage>
</organism>
<protein>
    <submittedName>
        <fullName evidence="1">Uncharacterized protein</fullName>
    </submittedName>
</protein>
<proteinExistence type="predicted"/>
<reference evidence="1 2" key="1">
    <citation type="submission" date="2022-06" db="EMBL/GenBank/DDBJ databases">
        <title>Haloarcula sp. a new haloarchaeum isolate from saline soil.</title>
        <authorList>
            <person name="Strakova D."/>
            <person name="Galisteo C."/>
            <person name="Sanchez-Porro C."/>
            <person name="Ventosa A."/>
        </authorList>
    </citation>
    <scope>NUCLEOTIDE SEQUENCE [LARGE SCALE GENOMIC DNA]</scope>
    <source>
        <strain evidence="1 2">S1AR25-5A</strain>
    </source>
</reference>
<dbReference type="Proteomes" id="UP001253439">
    <property type="component" value="Unassembled WGS sequence"/>
</dbReference>
<evidence type="ECO:0000313" key="1">
    <source>
        <dbReference type="EMBL" id="MDS0223804.1"/>
    </source>
</evidence>
<sequence>MSEVWYPPNFGQWPAEAQGVWYSVNSSRGEAIRQLRETVGVDTDKPKQLTIEDIAAAVECLSDGDRTLSVSDSRRTCLSAMYDEAGIEREPKSTVSIEDMGALMGALRDEFPTSPYPVGESW</sequence>
<keyword evidence="2" id="KW-1185">Reference proteome</keyword>
<name>A0AAE4JKZ2_9EURY</name>
<dbReference type="EMBL" id="JAMQOM010000026">
    <property type="protein sequence ID" value="MDS0223804.1"/>
    <property type="molecule type" value="Genomic_DNA"/>
</dbReference>
<comment type="caution">
    <text evidence="1">The sequence shown here is derived from an EMBL/GenBank/DDBJ whole genome shotgun (WGS) entry which is preliminary data.</text>
</comment>